<feature type="domain" description="RecJ OB" evidence="9">
    <location>
        <begin position="454"/>
        <end position="559"/>
    </location>
</feature>
<evidence type="ECO:0000259" key="9">
    <source>
        <dbReference type="Pfam" id="PF17768"/>
    </source>
</evidence>
<protein>
    <recommendedName>
        <fullName evidence="2">Single-stranded-DNA-specific exonuclease RecJ</fullName>
    </recommendedName>
</protein>
<evidence type="ECO:0000256" key="1">
    <source>
        <dbReference type="ARBA" id="ARBA00005915"/>
    </source>
</evidence>
<comment type="caution">
    <text evidence="10">The sequence shown here is derived from an EMBL/GenBank/DDBJ whole genome shotgun (WGS) entry which is preliminary data.</text>
</comment>
<reference evidence="10 11" key="1">
    <citation type="submission" date="2021-02" db="EMBL/GenBank/DDBJ databases">
        <authorList>
            <person name="Han P."/>
        </authorList>
    </citation>
    <scope>NUCLEOTIDE SEQUENCE [LARGE SCALE GENOMIC DNA]</scope>
    <source>
        <strain evidence="10">Candidatus Nitrospira sp. ZN2</strain>
    </source>
</reference>
<dbReference type="PANTHER" id="PTHR30255:SF2">
    <property type="entry name" value="SINGLE-STRANDED-DNA-SPECIFIC EXONUCLEASE RECJ"/>
    <property type="match status" value="1"/>
</dbReference>
<dbReference type="EMBL" id="CAJNBJ010000008">
    <property type="protein sequence ID" value="CAE6744647.1"/>
    <property type="molecule type" value="Genomic_DNA"/>
</dbReference>
<evidence type="ECO:0000256" key="4">
    <source>
        <dbReference type="ARBA" id="ARBA00022801"/>
    </source>
</evidence>
<feature type="coiled-coil region" evidence="6">
    <location>
        <begin position="303"/>
        <end position="330"/>
    </location>
</feature>
<dbReference type="Pfam" id="PF01368">
    <property type="entry name" value="DHH"/>
    <property type="match status" value="1"/>
</dbReference>
<dbReference type="RefSeq" id="WP_213042142.1">
    <property type="nucleotide sequence ID" value="NZ_CAJNBJ010000008.1"/>
</dbReference>
<dbReference type="Pfam" id="PF17768">
    <property type="entry name" value="RecJ_OB"/>
    <property type="match status" value="1"/>
</dbReference>
<feature type="domain" description="DHHA1" evidence="8">
    <location>
        <begin position="350"/>
        <end position="439"/>
    </location>
</feature>
<dbReference type="Proteomes" id="UP000675880">
    <property type="component" value="Unassembled WGS sequence"/>
</dbReference>
<evidence type="ECO:0000256" key="6">
    <source>
        <dbReference type="SAM" id="Coils"/>
    </source>
</evidence>
<gene>
    <name evidence="10" type="ORF">NSPZN2_160080</name>
</gene>
<evidence type="ECO:0000313" key="10">
    <source>
        <dbReference type="EMBL" id="CAE6744647.1"/>
    </source>
</evidence>
<comment type="similarity">
    <text evidence="1">Belongs to the RecJ family.</text>
</comment>
<keyword evidence="3" id="KW-0540">Nuclease</keyword>
<dbReference type="Pfam" id="PF02272">
    <property type="entry name" value="DHHA1"/>
    <property type="match status" value="1"/>
</dbReference>
<feature type="domain" description="DDH" evidence="7">
    <location>
        <begin position="81"/>
        <end position="230"/>
    </location>
</feature>
<keyword evidence="11" id="KW-1185">Reference proteome</keyword>
<keyword evidence="6" id="KW-0175">Coiled coil</keyword>
<evidence type="ECO:0000259" key="7">
    <source>
        <dbReference type="Pfam" id="PF01368"/>
    </source>
</evidence>
<dbReference type="InterPro" id="IPR051673">
    <property type="entry name" value="SSDNA_exonuclease_RecJ"/>
</dbReference>
<keyword evidence="4 10" id="KW-0378">Hydrolase</keyword>
<dbReference type="GO" id="GO:0004527">
    <property type="term" value="F:exonuclease activity"/>
    <property type="evidence" value="ECO:0007669"/>
    <property type="project" value="UniProtKB-KW"/>
</dbReference>
<evidence type="ECO:0000259" key="8">
    <source>
        <dbReference type="Pfam" id="PF02272"/>
    </source>
</evidence>
<evidence type="ECO:0000256" key="5">
    <source>
        <dbReference type="ARBA" id="ARBA00022839"/>
    </source>
</evidence>
<proteinExistence type="inferred from homology"/>
<dbReference type="Gene3D" id="3.90.1640.30">
    <property type="match status" value="1"/>
</dbReference>
<sequence>MQEKLWVFRPSDLAMQTDLSRRLLISPVTASILLARGVTTAEEATRWMTSPQDGLHDPWLIPDMAIAVERLHEALCREERVCFYGDYDVDGVSATSLYLSFYQGLGGHGCAYIPHRVREGYGLNEGAIRRLAQEGVTLLVTSDCGTTSHHEIAVARELGMDVVVTDHHQTDATMPPALAVLNPHRRDAHYPFKGLCSAGLAYKVVLAYQQRYGSGEVEPESCLDLVALATVADIVPLQDENRILVREGMSQITRGARCGIRALKQVAGVAKACTSDTIGFRLGPRLNAAGRLDHAMLCVRLLTTESDQEAMQIAEQLEQLNRQRQHIEEGITTAVASDLARGEPAAAIVLGSRDWHLGVVGIVAARLVDRFHRPSIVIAVDEKGIGKGSARTVDGFDLYQGLSECRDLLEAFGGHPSAAGLTIQESLLEEFRRRFSDVVARWATSARLVPTLQVDAEVNLTDVNFELIQELESLHPFGAGNPEPTLAVRGLDVVEARVVGDKHLKMRVRQGRSFIFDSIGFRMGSFEGLGLRTGRPVDLAFSPERNHWNGYDRVQLRIKALRMSGEVS</sequence>
<dbReference type="SUPFAM" id="SSF64182">
    <property type="entry name" value="DHH phosphoesterases"/>
    <property type="match status" value="1"/>
</dbReference>
<dbReference type="InterPro" id="IPR041122">
    <property type="entry name" value="RecJ_OB"/>
</dbReference>
<keyword evidence="5 10" id="KW-0269">Exonuclease</keyword>
<evidence type="ECO:0000313" key="11">
    <source>
        <dbReference type="Proteomes" id="UP000675880"/>
    </source>
</evidence>
<accession>A0ABN7LJH3</accession>
<evidence type="ECO:0000256" key="3">
    <source>
        <dbReference type="ARBA" id="ARBA00022722"/>
    </source>
</evidence>
<dbReference type="InterPro" id="IPR004610">
    <property type="entry name" value="RecJ"/>
</dbReference>
<dbReference type="InterPro" id="IPR038763">
    <property type="entry name" value="DHH_sf"/>
</dbReference>
<dbReference type="Gene3D" id="2.40.50.460">
    <property type="match status" value="1"/>
</dbReference>
<dbReference type="PANTHER" id="PTHR30255">
    <property type="entry name" value="SINGLE-STRANDED-DNA-SPECIFIC EXONUCLEASE RECJ"/>
    <property type="match status" value="1"/>
</dbReference>
<organism evidence="10 11">
    <name type="scientific">Nitrospira defluvii</name>
    <dbReference type="NCBI Taxonomy" id="330214"/>
    <lineage>
        <taxon>Bacteria</taxon>
        <taxon>Pseudomonadati</taxon>
        <taxon>Nitrospirota</taxon>
        <taxon>Nitrospiria</taxon>
        <taxon>Nitrospirales</taxon>
        <taxon>Nitrospiraceae</taxon>
        <taxon>Nitrospira</taxon>
    </lineage>
</organism>
<dbReference type="InterPro" id="IPR001667">
    <property type="entry name" value="DDH_dom"/>
</dbReference>
<evidence type="ECO:0000256" key="2">
    <source>
        <dbReference type="ARBA" id="ARBA00019841"/>
    </source>
</evidence>
<dbReference type="NCBIfam" id="TIGR00644">
    <property type="entry name" value="recJ"/>
    <property type="match status" value="1"/>
</dbReference>
<dbReference type="InterPro" id="IPR003156">
    <property type="entry name" value="DHHA1_dom"/>
</dbReference>
<name>A0ABN7LJH3_9BACT</name>